<reference evidence="2" key="1">
    <citation type="submission" date="2011-03" db="EMBL/GenBank/DDBJ databases">
        <title>Draft genome sequence of Brevundimonas diminuta.</title>
        <authorList>
            <person name="Brown P.J.B."/>
            <person name="Buechlein A."/>
            <person name="Hemmerich C."/>
            <person name="Brun Y.V."/>
        </authorList>
    </citation>
    <scope>NUCLEOTIDE SEQUENCE [LARGE SCALE GENOMIC DNA]</scope>
    <source>
        <strain evidence="2">C19</strain>
    </source>
</reference>
<protein>
    <submittedName>
        <fullName evidence="1">Uncharacterized protein</fullName>
    </submittedName>
</protein>
<proteinExistence type="predicted"/>
<gene>
    <name evidence="1" type="ORF">ABI_28130</name>
</gene>
<evidence type="ECO:0000313" key="2">
    <source>
        <dbReference type="Proteomes" id="UP000006512"/>
    </source>
</evidence>
<organism evidence="1 2">
    <name type="scientific">Asticcacaulis biprosthecium C19</name>
    <dbReference type="NCBI Taxonomy" id="715226"/>
    <lineage>
        <taxon>Bacteria</taxon>
        <taxon>Pseudomonadati</taxon>
        <taxon>Pseudomonadota</taxon>
        <taxon>Alphaproteobacteria</taxon>
        <taxon>Caulobacterales</taxon>
        <taxon>Caulobacteraceae</taxon>
        <taxon>Asticcacaulis</taxon>
    </lineage>
</organism>
<dbReference type="EMBL" id="GL883078">
    <property type="protein sequence ID" value="EGF91397.1"/>
    <property type="molecule type" value="Genomic_DNA"/>
</dbReference>
<dbReference type="Proteomes" id="UP000006512">
    <property type="component" value="Unassembled WGS sequence"/>
</dbReference>
<keyword evidence="2" id="KW-1185">Reference proteome</keyword>
<evidence type="ECO:0000313" key="1">
    <source>
        <dbReference type="EMBL" id="EGF91397.1"/>
    </source>
</evidence>
<name>F4QMF6_9CAUL</name>
<dbReference type="HOGENOM" id="CLU_2821774_0_0_5"/>
<accession>F4QMF6</accession>
<sequence>MVAALCTFIILAHGWFPATASNWALGVLGIDIIGLPGTVVKLVFGASRAEVLMPVTRVATSHSPQP</sequence>
<dbReference type="AlphaFoldDB" id="F4QMF6"/>